<dbReference type="PANTHER" id="PTHR47981:SF20">
    <property type="entry name" value="RAS-RELATED PROTEIN RAB-7A"/>
    <property type="match status" value="1"/>
</dbReference>
<dbReference type="NCBIfam" id="TIGR00231">
    <property type="entry name" value="small_GTP"/>
    <property type="match status" value="1"/>
</dbReference>
<dbReference type="GO" id="GO:0005770">
    <property type="term" value="C:late endosome"/>
    <property type="evidence" value="ECO:0007669"/>
    <property type="project" value="TreeGrafter"/>
</dbReference>
<evidence type="ECO:0000256" key="2">
    <source>
        <dbReference type="ARBA" id="ARBA00022741"/>
    </source>
</evidence>
<gene>
    <name evidence="7" type="ORF">WJX72_008498</name>
</gene>
<keyword evidence="4" id="KW-0636">Prenylation</keyword>
<name>A0AAW1R7Z8_9CHLO</name>
<protein>
    <submittedName>
        <fullName evidence="7">Uncharacterized protein</fullName>
    </submittedName>
</protein>
<keyword evidence="4" id="KW-0449">Lipoprotein</keyword>
<organism evidence="7 8">
    <name type="scientific">[Myrmecia] bisecta</name>
    <dbReference type="NCBI Taxonomy" id="41462"/>
    <lineage>
        <taxon>Eukaryota</taxon>
        <taxon>Viridiplantae</taxon>
        <taxon>Chlorophyta</taxon>
        <taxon>core chlorophytes</taxon>
        <taxon>Trebouxiophyceae</taxon>
        <taxon>Trebouxiales</taxon>
        <taxon>Trebouxiaceae</taxon>
        <taxon>Myrmecia</taxon>
    </lineage>
</organism>
<dbReference type="InterPro" id="IPR027417">
    <property type="entry name" value="P-loop_NTPase"/>
</dbReference>
<keyword evidence="8" id="KW-1185">Reference proteome</keyword>
<dbReference type="GO" id="GO:0005764">
    <property type="term" value="C:lysosome"/>
    <property type="evidence" value="ECO:0007669"/>
    <property type="project" value="TreeGrafter"/>
</dbReference>
<dbReference type="Proteomes" id="UP001489004">
    <property type="component" value="Unassembled WGS sequence"/>
</dbReference>
<dbReference type="SUPFAM" id="SSF52540">
    <property type="entry name" value="P-loop containing nucleoside triphosphate hydrolases"/>
    <property type="match status" value="1"/>
</dbReference>
<reference evidence="7 8" key="1">
    <citation type="journal article" date="2024" name="Nat. Commun.">
        <title>Phylogenomics reveals the evolutionary origins of lichenization in chlorophyte algae.</title>
        <authorList>
            <person name="Puginier C."/>
            <person name="Libourel C."/>
            <person name="Otte J."/>
            <person name="Skaloud P."/>
            <person name="Haon M."/>
            <person name="Grisel S."/>
            <person name="Petersen M."/>
            <person name="Berrin J.G."/>
            <person name="Delaux P.M."/>
            <person name="Dal Grande F."/>
            <person name="Keller J."/>
        </authorList>
    </citation>
    <scope>NUCLEOTIDE SEQUENCE [LARGE SCALE GENOMIC DNA]</scope>
    <source>
        <strain evidence="7 8">SAG 2043</strain>
    </source>
</reference>
<dbReference type="EMBL" id="JALJOR010000001">
    <property type="protein sequence ID" value="KAK9829889.1"/>
    <property type="molecule type" value="Genomic_DNA"/>
</dbReference>
<dbReference type="SMART" id="SM00175">
    <property type="entry name" value="RAB"/>
    <property type="match status" value="1"/>
</dbReference>
<sequence>MRRRSRSDDDCGSLGAWVLYRVLGCVVGVLEGACQAALNLLHLRQLNDKQPRPAALLAPNKAASSLPTRQPAPKRTVPAKMLQIVVLGDSGVGKTSLLSQYIHHTAATSADLKPTVGAEFFTKEFDVDGVKVTAQIWDTSGGGPALSRRFYSGAAACVLVFDMACLESFTSLGSWYHLVLSNEKNPLKEAALPFMLIGHRKTRRPSSPTTQMVTANSILQWCDSKGDIPYYEVGGAHALESLEQAFANVVTSALHYTEAHRSHRRTKHAQRPGQPVTMTAGQGSSTQSQMAA</sequence>
<feature type="region of interest" description="Disordered" evidence="6">
    <location>
        <begin position="258"/>
        <end position="292"/>
    </location>
</feature>
<dbReference type="SMART" id="SM00173">
    <property type="entry name" value="RAS"/>
    <property type="match status" value="1"/>
</dbReference>
<evidence type="ECO:0000313" key="7">
    <source>
        <dbReference type="EMBL" id="KAK9829889.1"/>
    </source>
</evidence>
<feature type="compositionally biased region" description="Polar residues" evidence="6">
    <location>
        <begin position="276"/>
        <end position="292"/>
    </location>
</feature>
<dbReference type="PROSITE" id="PS51419">
    <property type="entry name" value="RAB"/>
    <property type="match status" value="1"/>
</dbReference>
<dbReference type="PANTHER" id="PTHR47981">
    <property type="entry name" value="RAB FAMILY"/>
    <property type="match status" value="1"/>
</dbReference>
<evidence type="ECO:0000256" key="3">
    <source>
        <dbReference type="ARBA" id="ARBA00023134"/>
    </source>
</evidence>
<proteinExistence type="inferred from homology"/>
<dbReference type="GO" id="GO:0003924">
    <property type="term" value="F:GTPase activity"/>
    <property type="evidence" value="ECO:0007669"/>
    <property type="project" value="InterPro"/>
</dbReference>
<evidence type="ECO:0000313" key="8">
    <source>
        <dbReference type="Proteomes" id="UP001489004"/>
    </source>
</evidence>
<evidence type="ECO:0000256" key="4">
    <source>
        <dbReference type="ARBA" id="ARBA00023289"/>
    </source>
</evidence>
<dbReference type="GO" id="GO:0005525">
    <property type="term" value="F:GTP binding"/>
    <property type="evidence" value="ECO:0007669"/>
    <property type="project" value="UniProtKB-KW"/>
</dbReference>
<dbReference type="SMART" id="SM00174">
    <property type="entry name" value="RHO"/>
    <property type="match status" value="1"/>
</dbReference>
<comment type="caution">
    <text evidence="7">The sequence shown here is derived from an EMBL/GenBank/DDBJ whole genome shotgun (WGS) entry which is preliminary data.</text>
</comment>
<evidence type="ECO:0000256" key="5">
    <source>
        <dbReference type="ARBA" id="ARBA00046278"/>
    </source>
</evidence>
<evidence type="ECO:0000256" key="1">
    <source>
        <dbReference type="ARBA" id="ARBA00006270"/>
    </source>
</evidence>
<dbReference type="InterPro" id="IPR005225">
    <property type="entry name" value="Small_GTP-bd"/>
</dbReference>
<comment type="similarity">
    <text evidence="1">Belongs to the small GTPase superfamily. Rab family.</text>
</comment>
<accession>A0AAW1R7Z8</accession>
<dbReference type="PRINTS" id="PR00449">
    <property type="entry name" value="RASTRNSFRMNG"/>
</dbReference>
<dbReference type="Pfam" id="PF00071">
    <property type="entry name" value="Ras"/>
    <property type="match status" value="1"/>
</dbReference>
<dbReference type="AlphaFoldDB" id="A0AAW1R7Z8"/>
<dbReference type="Gene3D" id="3.40.50.300">
    <property type="entry name" value="P-loop containing nucleotide triphosphate hydrolases"/>
    <property type="match status" value="1"/>
</dbReference>
<keyword evidence="2" id="KW-0547">Nucleotide-binding</keyword>
<comment type="subcellular location">
    <subcellularLocation>
        <location evidence="5">Endomembrane system</location>
        <topology evidence="5">Lipid-anchor</topology>
        <orientation evidence="5">Cytoplasmic side</orientation>
    </subcellularLocation>
</comment>
<dbReference type="GO" id="GO:0090385">
    <property type="term" value="P:phagosome-lysosome fusion"/>
    <property type="evidence" value="ECO:0007669"/>
    <property type="project" value="TreeGrafter"/>
</dbReference>
<dbReference type="InterPro" id="IPR001806">
    <property type="entry name" value="Small_GTPase"/>
</dbReference>
<evidence type="ECO:0000256" key="6">
    <source>
        <dbReference type="SAM" id="MobiDB-lite"/>
    </source>
</evidence>
<keyword evidence="3" id="KW-0342">GTP-binding</keyword>
<feature type="compositionally biased region" description="Basic residues" evidence="6">
    <location>
        <begin position="261"/>
        <end position="270"/>
    </location>
</feature>
<dbReference type="GO" id="GO:0045335">
    <property type="term" value="C:phagocytic vesicle"/>
    <property type="evidence" value="ECO:0007669"/>
    <property type="project" value="TreeGrafter"/>
</dbReference>